<evidence type="ECO:0000313" key="2">
    <source>
        <dbReference type="EMBL" id="OYD09842.1"/>
    </source>
</evidence>
<dbReference type="RefSeq" id="WP_094262944.1">
    <property type="nucleotide sequence ID" value="NZ_NOWF01000001.1"/>
</dbReference>
<comment type="similarity">
    <text evidence="1">Belongs to the phosphosulfolactate synthase family.</text>
</comment>
<keyword evidence="3" id="KW-1185">Reference proteome</keyword>
<reference evidence="2 3" key="1">
    <citation type="submission" date="2017-07" db="EMBL/GenBank/DDBJ databases">
        <title>The genome sequence of Paludifilum halophilum highlights mechanisms for microbial adaptation to high salt environemnts.</title>
        <authorList>
            <person name="Belbahri L."/>
        </authorList>
    </citation>
    <scope>NUCLEOTIDE SEQUENCE [LARGE SCALE GENOMIC DNA]</scope>
    <source>
        <strain evidence="2 3">DSM 102817</strain>
    </source>
</reference>
<dbReference type="EMBL" id="NOWF01000001">
    <property type="protein sequence ID" value="OYD09842.1"/>
    <property type="molecule type" value="Genomic_DNA"/>
</dbReference>
<evidence type="ECO:0008006" key="4">
    <source>
        <dbReference type="Google" id="ProtNLM"/>
    </source>
</evidence>
<evidence type="ECO:0000256" key="1">
    <source>
        <dbReference type="ARBA" id="ARBA00010424"/>
    </source>
</evidence>
<organism evidence="2 3">
    <name type="scientific">Paludifilum halophilum</name>
    <dbReference type="NCBI Taxonomy" id="1642702"/>
    <lineage>
        <taxon>Bacteria</taxon>
        <taxon>Bacillati</taxon>
        <taxon>Bacillota</taxon>
        <taxon>Bacilli</taxon>
        <taxon>Bacillales</taxon>
        <taxon>Thermoactinomycetaceae</taxon>
        <taxon>Paludifilum</taxon>
    </lineage>
</organism>
<dbReference type="InterPro" id="IPR036112">
    <property type="entry name" value="ComA_synth_sf"/>
</dbReference>
<gene>
    <name evidence="2" type="ORF">CHM34_02310</name>
</gene>
<accession>A0A235BCA9</accession>
<dbReference type="OrthoDB" id="7809088at2"/>
<proteinExistence type="inferred from homology"/>
<protein>
    <recommendedName>
        <fullName evidence="4">Phosphosulfolactate synthase</fullName>
    </recommendedName>
</protein>
<comment type="caution">
    <text evidence="2">The sequence shown here is derived from an EMBL/GenBank/DDBJ whole genome shotgun (WGS) entry which is preliminary data.</text>
</comment>
<evidence type="ECO:0000313" key="3">
    <source>
        <dbReference type="Proteomes" id="UP000215459"/>
    </source>
</evidence>
<sequence length="268" mass="30053">MDPFTEKTWETRLLDPSLERESKPRLSGLTMVIDKGLGLTAFKDLLDLAGDYIDFIKLGFGTASLTPFPVLKEKLNLAGLHGIHLYPGGTFFEVAWAQQQTDDFFHTLSDMGFSWVEISDGTIDLQDEERSRCIRKARDCSFRVITEIGKKMKGSVTPVSDLAHTFFKDRDDGAEYIIVEGRESGRNIGIFDSQGGVDTDYVLNIYERVESHRLIWECPQNPQQVAILKLLGSKANLGNIPAQEALSVESLRRGLRSDTFFTFGGYSI</sequence>
<dbReference type="Pfam" id="PF02679">
    <property type="entry name" value="ComA"/>
    <property type="match status" value="1"/>
</dbReference>
<dbReference type="InterPro" id="IPR013785">
    <property type="entry name" value="Aldolase_TIM"/>
</dbReference>
<dbReference type="AlphaFoldDB" id="A0A235BCA9"/>
<dbReference type="PANTHER" id="PTHR48413:SF1">
    <property type="entry name" value="PROTEIN HEAT-STRESS-ASSOCIATED 32"/>
    <property type="match status" value="1"/>
</dbReference>
<name>A0A235BCA9_9BACL</name>
<dbReference type="Gene3D" id="3.20.20.70">
    <property type="entry name" value="Aldolase class I"/>
    <property type="match status" value="1"/>
</dbReference>
<dbReference type="PANTHER" id="PTHR48413">
    <property type="match status" value="1"/>
</dbReference>
<dbReference type="SUPFAM" id="SSF102110">
    <property type="entry name" value="(2r)-phospho-3-sulfolactate synthase ComA"/>
    <property type="match status" value="1"/>
</dbReference>
<dbReference type="Proteomes" id="UP000215459">
    <property type="component" value="Unassembled WGS sequence"/>
</dbReference>
<dbReference type="InterPro" id="IPR003830">
    <property type="entry name" value="ComA_synth"/>
</dbReference>